<accession>A0A840CNJ6</accession>
<sequence length="120" mass="14048">MEVSKMYRELDMELHQVHLNTLRDKFYTGINFRNIAGDLVSVCKKFSTEININEKITLHTDEVSSCTDIHSKCRVIVQNISFHKITGELEFSYATEELPQILEHLYYTDKFIEANFISII</sequence>
<comment type="caution">
    <text evidence="1">The sequence shown here is derived from an EMBL/GenBank/DDBJ whole genome shotgun (WGS) entry which is preliminary data.</text>
</comment>
<protein>
    <submittedName>
        <fullName evidence="1">Uncharacterized protein</fullName>
    </submittedName>
</protein>
<reference evidence="1 2" key="1">
    <citation type="submission" date="2020-08" db="EMBL/GenBank/DDBJ databases">
        <title>Genomic Encyclopedia of Type Strains, Phase IV (KMG-IV): sequencing the most valuable type-strain genomes for metagenomic binning, comparative biology and taxonomic classification.</title>
        <authorList>
            <person name="Goeker M."/>
        </authorList>
    </citation>
    <scope>NUCLEOTIDE SEQUENCE [LARGE SCALE GENOMIC DNA]</scope>
    <source>
        <strain evidence="1 2">DSM 104969</strain>
    </source>
</reference>
<gene>
    <name evidence="1" type="ORF">GGR21_000037</name>
</gene>
<dbReference type="RefSeq" id="WP_183305128.1">
    <property type="nucleotide sequence ID" value="NZ_JACIEP010000001.1"/>
</dbReference>
<organism evidence="1 2">
    <name type="scientific">Dysgonomonas hofstadii</name>
    <dbReference type="NCBI Taxonomy" id="637886"/>
    <lineage>
        <taxon>Bacteria</taxon>
        <taxon>Pseudomonadati</taxon>
        <taxon>Bacteroidota</taxon>
        <taxon>Bacteroidia</taxon>
        <taxon>Bacteroidales</taxon>
        <taxon>Dysgonomonadaceae</taxon>
        <taxon>Dysgonomonas</taxon>
    </lineage>
</organism>
<name>A0A840CNJ6_9BACT</name>
<evidence type="ECO:0000313" key="1">
    <source>
        <dbReference type="EMBL" id="MBB4034152.1"/>
    </source>
</evidence>
<dbReference type="EMBL" id="JACIEP010000001">
    <property type="protein sequence ID" value="MBB4034152.1"/>
    <property type="molecule type" value="Genomic_DNA"/>
</dbReference>
<dbReference type="AlphaFoldDB" id="A0A840CNJ6"/>
<dbReference type="Proteomes" id="UP000555103">
    <property type="component" value="Unassembled WGS sequence"/>
</dbReference>
<proteinExistence type="predicted"/>
<evidence type="ECO:0000313" key="2">
    <source>
        <dbReference type="Proteomes" id="UP000555103"/>
    </source>
</evidence>
<keyword evidence="2" id="KW-1185">Reference proteome</keyword>